<gene>
    <name evidence="2" type="ORF">CVT24_001792</name>
</gene>
<dbReference type="Pfam" id="PF01979">
    <property type="entry name" value="Amidohydro_1"/>
    <property type="match status" value="1"/>
</dbReference>
<dbReference type="InterPro" id="IPR051781">
    <property type="entry name" value="Metallo-dep_Hydrolase"/>
</dbReference>
<evidence type="ECO:0000313" key="3">
    <source>
        <dbReference type="Proteomes" id="UP000284842"/>
    </source>
</evidence>
<keyword evidence="3" id="KW-1185">Reference proteome</keyword>
<reference evidence="2 3" key="1">
    <citation type="journal article" date="2018" name="Evol. Lett.">
        <title>Horizontal gene cluster transfer increased hallucinogenic mushroom diversity.</title>
        <authorList>
            <person name="Reynolds H.T."/>
            <person name="Vijayakumar V."/>
            <person name="Gluck-Thaler E."/>
            <person name="Korotkin H.B."/>
            <person name="Matheny P.B."/>
            <person name="Slot J.C."/>
        </authorList>
    </citation>
    <scope>NUCLEOTIDE SEQUENCE [LARGE SCALE GENOMIC DNA]</scope>
    <source>
        <strain evidence="2 3">2629</strain>
    </source>
</reference>
<dbReference type="STRING" id="181874.A0A409YFQ3"/>
<dbReference type="AlphaFoldDB" id="A0A409YFQ3"/>
<dbReference type="SUPFAM" id="SSF51556">
    <property type="entry name" value="Metallo-dependent hydrolases"/>
    <property type="match status" value="1"/>
</dbReference>
<dbReference type="EMBL" id="NHTK01001212">
    <property type="protein sequence ID" value="PPR01824.1"/>
    <property type="molecule type" value="Genomic_DNA"/>
</dbReference>
<evidence type="ECO:0000259" key="1">
    <source>
        <dbReference type="Pfam" id="PF01979"/>
    </source>
</evidence>
<sequence>MVNHQARPKNSGWRAKEWNSREFAYRLALTTVRILFVCHFIYQVHHFLNAGEPNDIRVQAHREALRTRCASLHTPAGPPDSFNPITRRLKGNDRFVPGTNPVLFKNAKIWTGGRNGTEMVLGDLLIAKGVVQSVGSVPQNLIKAHELEGMEVVDVQGKWITPGLVDLHSHIGVGSAPALTGAADTNSHNAPILPWLRSIDGLNTHDDAYELAVAGGVTTAQVLPGSANNIGGQSFVIKLRPTDEKSVISKLVEPPATLAAPNVTQPDWIAWRHMKHACGENPKRRYSQTRMDGVWNFRNAYNQAKIIKKQQDDFCEKVEKNDWEGLMDSVNDEVDIEKKKKKSKKGTSEEDIAFPEDIQWEALVDVLRGRVKLSVHCYEATDLDGMVRLTNEFKFPIASFHHAGETYLVPSLLKKVYPGKAPAIALFASNFRKKREAYRGSEFAPAVLAQEGIPVVMKSDHPVVNSRYLLFEAQQAHYYGLSANLALASVTTTPADAAGLGHRVGKLAEGYDADLVLWDSHPLQLGATPTQVYIDGIAQIGSSSSSPVALEKPEQYQDLPKVPDFTKEAEEAVKWDGVPPLVRAREGWKVYGPDDNVVFHGIKSAYMREDEKVKKIWDDADLEDKNAHGVGRSVVVQGGVIVCIEEWSKGRELKEGWNALSVSQSECKRMLSKQSSDPGEDPFTHIYLKGGSIAPGLSSYGSPLGLVEISLEPLTNDGVVDGTMSVLGDVSRDGVRAVDGLAFEGRSALLAYLSGVTTGITAPVAKQLVQGLGVAFNLGAAHALETGAIVHREAGMHVTLSMGSSTSVSSQMGALRELLFLGDREKEETKGSWDAVRRGLKPLVITVQSADVMASLLVLKQEYEERTGITLKMTFAGAAEAHLIKEAIAKAGVWVIVTEARSYPVIDDTLARMRGPPLEQHTLVTSLIDAGVNVAIGLLDEAYARNTRFEIGWILRNSNGNISQAEALALASVNLEQALGVQRVGDFRPDYVLYEGGGAFDTESRVLGIVSEEKGWTEIF</sequence>
<dbReference type="InParanoid" id="A0A409YFQ3"/>
<protein>
    <recommendedName>
        <fullName evidence="1">Amidohydrolase-related domain-containing protein</fullName>
    </recommendedName>
</protein>
<organism evidence="2 3">
    <name type="scientific">Panaeolus cyanescens</name>
    <dbReference type="NCBI Taxonomy" id="181874"/>
    <lineage>
        <taxon>Eukaryota</taxon>
        <taxon>Fungi</taxon>
        <taxon>Dikarya</taxon>
        <taxon>Basidiomycota</taxon>
        <taxon>Agaricomycotina</taxon>
        <taxon>Agaricomycetes</taxon>
        <taxon>Agaricomycetidae</taxon>
        <taxon>Agaricales</taxon>
        <taxon>Agaricineae</taxon>
        <taxon>Galeropsidaceae</taxon>
        <taxon>Panaeolus</taxon>
    </lineage>
</organism>
<evidence type="ECO:0000313" key="2">
    <source>
        <dbReference type="EMBL" id="PPR01824.1"/>
    </source>
</evidence>
<comment type="caution">
    <text evidence="2">The sequence shown here is derived from an EMBL/GenBank/DDBJ whole genome shotgun (WGS) entry which is preliminary data.</text>
</comment>
<name>A0A409YFQ3_9AGAR</name>
<accession>A0A409YFQ3</accession>
<proteinExistence type="predicted"/>
<dbReference type="PANTHER" id="PTHR43135">
    <property type="entry name" value="ALPHA-D-RIBOSE 1-METHYLPHOSPHONATE 5-TRIPHOSPHATE DIPHOSPHATASE"/>
    <property type="match status" value="1"/>
</dbReference>
<feature type="domain" description="Amidohydrolase-related" evidence="1">
    <location>
        <begin position="445"/>
        <end position="528"/>
    </location>
</feature>
<dbReference type="PANTHER" id="PTHR43135:SF3">
    <property type="entry name" value="ALPHA-D-RIBOSE 1-METHYLPHOSPHONATE 5-TRIPHOSPHATE DIPHOSPHATASE"/>
    <property type="match status" value="1"/>
</dbReference>
<dbReference type="Proteomes" id="UP000284842">
    <property type="component" value="Unassembled WGS sequence"/>
</dbReference>
<dbReference type="GO" id="GO:0016810">
    <property type="term" value="F:hydrolase activity, acting on carbon-nitrogen (but not peptide) bonds"/>
    <property type="evidence" value="ECO:0007669"/>
    <property type="project" value="InterPro"/>
</dbReference>
<dbReference type="OrthoDB" id="10258955at2759"/>
<dbReference type="SUPFAM" id="SSF51338">
    <property type="entry name" value="Composite domain of metallo-dependent hydrolases"/>
    <property type="match status" value="1"/>
</dbReference>
<dbReference type="InterPro" id="IPR011059">
    <property type="entry name" value="Metal-dep_hydrolase_composite"/>
</dbReference>
<dbReference type="InterPro" id="IPR032466">
    <property type="entry name" value="Metal_Hydrolase"/>
</dbReference>
<dbReference type="InterPro" id="IPR006680">
    <property type="entry name" value="Amidohydro-rel"/>
</dbReference>
<dbReference type="Gene3D" id="3.20.20.140">
    <property type="entry name" value="Metal-dependent hydrolases"/>
    <property type="match status" value="2"/>
</dbReference>